<sequence length="218" mass="24180">MIVEKHIWIEEYRCVGVSGALSAPVLWRQGSFLGLHFLQGNGKAFQIAIKIYFSSNPPAYLKALLLAASNTFKYQPGIQRGVEVLQMHYYPEAMWKANDLGAQQQQEQLDSRNQLPWNESGFSSQYSQSSNVAQGDWKPGVQPRRRKTTTILAVLLTFMTMVAISLGVVLGMYMFHAFSPSSLINSIPSTQNSSTPTRGPTTTSQSATSLFVNLKPTL</sequence>
<organism evidence="3 4">
    <name type="scientific">Hyaloscypha hepaticicola</name>
    <dbReference type="NCBI Taxonomy" id="2082293"/>
    <lineage>
        <taxon>Eukaryota</taxon>
        <taxon>Fungi</taxon>
        <taxon>Dikarya</taxon>
        <taxon>Ascomycota</taxon>
        <taxon>Pezizomycotina</taxon>
        <taxon>Leotiomycetes</taxon>
        <taxon>Helotiales</taxon>
        <taxon>Hyaloscyphaceae</taxon>
        <taxon>Hyaloscypha</taxon>
    </lineage>
</organism>
<accession>A0A2J6QE98</accession>
<feature type="region of interest" description="Disordered" evidence="1">
    <location>
        <begin position="120"/>
        <end position="141"/>
    </location>
</feature>
<keyword evidence="4" id="KW-1185">Reference proteome</keyword>
<evidence type="ECO:0000256" key="2">
    <source>
        <dbReference type="SAM" id="Phobius"/>
    </source>
</evidence>
<feature type="transmembrane region" description="Helical" evidence="2">
    <location>
        <begin position="151"/>
        <end position="175"/>
    </location>
</feature>
<feature type="compositionally biased region" description="Low complexity" evidence="1">
    <location>
        <begin position="120"/>
        <end position="130"/>
    </location>
</feature>
<dbReference type="EMBL" id="KZ613472">
    <property type="protein sequence ID" value="PMD24576.1"/>
    <property type="molecule type" value="Genomic_DNA"/>
</dbReference>
<gene>
    <name evidence="3" type="ORF">NA56DRAFT_745972</name>
</gene>
<keyword evidence="2" id="KW-0812">Transmembrane</keyword>
<name>A0A2J6QE98_9HELO</name>
<dbReference type="Proteomes" id="UP000235672">
    <property type="component" value="Unassembled WGS sequence"/>
</dbReference>
<dbReference type="AlphaFoldDB" id="A0A2J6QE98"/>
<keyword evidence="2" id="KW-0472">Membrane</keyword>
<evidence type="ECO:0000313" key="4">
    <source>
        <dbReference type="Proteomes" id="UP000235672"/>
    </source>
</evidence>
<proteinExistence type="predicted"/>
<evidence type="ECO:0000313" key="3">
    <source>
        <dbReference type="EMBL" id="PMD24576.1"/>
    </source>
</evidence>
<reference evidence="3 4" key="1">
    <citation type="submission" date="2016-05" db="EMBL/GenBank/DDBJ databases">
        <title>A degradative enzymes factory behind the ericoid mycorrhizal symbiosis.</title>
        <authorList>
            <consortium name="DOE Joint Genome Institute"/>
            <person name="Martino E."/>
            <person name="Morin E."/>
            <person name="Grelet G."/>
            <person name="Kuo A."/>
            <person name="Kohler A."/>
            <person name="Daghino S."/>
            <person name="Barry K."/>
            <person name="Choi C."/>
            <person name="Cichocki N."/>
            <person name="Clum A."/>
            <person name="Copeland A."/>
            <person name="Hainaut M."/>
            <person name="Haridas S."/>
            <person name="Labutti K."/>
            <person name="Lindquist E."/>
            <person name="Lipzen A."/>
            <person name="Khouja H.-R."/>
            <person name="Murat C."/>
            <person name="Ohm R."/>
            <person name="Olson A."/>
            <person name="Spatafora J."/>
            <person name="Veneault-Fourrey C."/>
            <person name="Henrissat B."/>
            <person name="Grigoriev I."/>
            <person name="Martin F."/>
            <person name="Perotto S."/>
        </authorList>
    </citation>
    <scope>NUCLEOTIDE SEQUENCE [LARGE SCALE GENOMIC DNA]</scope>
    <source>
        <strain evidence="3 4">UAMH 7357</strain>
    </source>
</reference>
<protein>
    <submittedName>
        <fullName evidence="3">Uncharacterized protein</fullName>
    </submittedName>
</protein>
<keyword evidence="2" id="KW-1133">Transmembrane helix</keyword>
<evidence type="ECO:0000256" key="1">
    <source>
        <dbReference type="SAM" id="MobiDB-lite"/>
    </source>
</evidence>